<sequence length="131" mass="14634">MTLVFLIAVVVTAVAGVVLLRITRRPASRPTDRTPRFPWFWVSFPLTVLALVSAVGALLARFAGTEEVRTPPVPWALTYPDPPRSGLDFLSGEQLRQLQGPLPPEVYVWFWPVAALVGLGWSVWAWRTGRR</sequence>
<gene>
    <name evidence="2" type="ORF">DIW82_13300</name>
</gene>
<keyword evidence="1" id="KW-0472">Membrane</keyword>
<comment type="caution">
    <text evidence="2">The sequence shown here is derived from an EMBL/GenBank/DDBJ whole genome shotgun (WGS) entry which is preliminary data.</text>
</comment>
<evidence type="ECO:0000313" key="3">
    <source>
        <dbReference type="Proteomes" id="UP000261739"/>
    </source>
</evidence>
<feature type="transmembrane region" description="Helical" evidence="1">
    <location>
        <begin position="106"/>
        <end position="126"/>
    </location>
</feature>
<dbReference type="STRING" id="863239.GCA_000213935_01421"/>
<accession>A0A3D4T4Q7</accession>
<name>A0A3D4T4Q7_9CORY</name>
<keyword evidence="1" id="KW-1133">Transmembrane helix</keyword>
<evidence type="ECO:0000313" key="2">
    <source>
        <dbReference type="EMBL" id="HCT15720.1"/>
    </source>
</evidence>
<dbReference type="AlphaFoldDB" id="A0A3D4T4Q7"/>
<dbReference type="Proteomes" id="UP000261739">
    <property type="component" value="Unassembled WGS sequence"/>
</dbReference>
<evidence type="ECO:0000256" key="1">
    <source>
        <dbReference type="SAM" id="Phobius"/>
    </source>
</evidence>
<protein>
    <submittedName>
        <fullName evidence="2">Amino acid permease</fullName>
    </submittedName>
</protein>
<feature type="transmembrane region" description="Helical" evidence="1">
    <location>
        <begin position="39"/>
        <end position="60"/>
    </location>
</feature>
<proteinExistence type="predicted"/>
<organism evidence="2 3">
    <name type="scientific">Corynebacterium nuruki</name>
    <dbReference type="NCBI Taxonomy" id="1032851"/>
    <lineage>
        <taxon>Bacteria</taxon>
        <taxon>Bacillati</taxon>
        <taxon>Actinomycetota</taxon>
        <taxon>Actinomycetes</taxon>
        <taxon>Mycobacteriales</taxon>
        <taxon>Corynebacteriaceae</taxon>
        <taxon>Corynebacterium</taxon>
    </lineage>
</organism>
<keyword evidence="1" id="KW-0812">Transmembrane</keyword>
<reference evidence="2 3" key="1">
    <citation type="journal article" date="2018" name="Nat. Biotechnol.">
        <title>A standardized bacterial taxonomy based on genome phylogeny substantially revises the tree of life.</title>
        <authorList>
            <person name="Parks D.H."/>
            <person name="Chuvochina M."/>
            <person name="Waite D.W."/>
            <person name="Rinke C."/>
            <person name="Skarshewski A."/>
            <person name="Chaumeil P.A."/>
            <person name="Hugenholtz P."/>
        </authorList>
    </citation>
    <scope>NUCLEOTIDE SEQUENCE [LARGE SCALE GENOMIC DNA]</scope>
    <source>
        <strain evidence="2">UBA11247</strain>
    </source>
</reference>
<dbReference type="RefSeq" id="WP_273053351.1">
    <property type="nucleotide sequence ID" value="NZ_DAITTW010000006.1"/>
</dbReference>
<dbReference type="EMBL" id="DQID01000338">
    <property type="protein sequence ID" value="HCT15720.1"/>
    <property type="molecule type" value="Genomic_DNA"/>
</dbReference>